<evidence type="ECO:0000313" key="1">
    <source>
        <dbReference type="EMBL" id="PYH94877.1"/>
    </source>
</evidence>
<name>A0A319DLD2_9EURO</name>
<gene>
    <name evidence="1" type="ORF">BO71DRAFT_409030</name>
</gene>
<accession>A0A319DLD2</accession>
<reference evidence="1 2" key="1">
    <citation type="submission" date="2018-02" db="EMBL/GenBank/DDBJ databases">
        <title>The genomes of Aspergillus section Nigri reveals drivers in fungal speciation.</title>
        <authorList>
            <consortium name="DOE Joint Genome Institute"/>
            <person name="Vesth T.C."/>
            <person name="Nybo J."/>
            <person name="Theobald S."/>
            <person name="Brandl J."/>
            <person name="Frisvad J.C."/>
            <person name="Nielsen K.F."/>
            <person name="Lyhne E.K."/>
            <person name="Kogle M.E."/>
            <person name="Kuo A."/>
            <person name="Riley R."/>
            <person name="Clum A."/>
            <person name="Nolan M."/>
            <person name="Lipzen A."/>
            <person name="Salamov A."/>
            <person name="Henrissat B."/>
            <person name="Wiebenga A."/>
            <person name="De vries R.P."/>
            <person name="Grigoriev I.V."/>
            <person name="Mortensen U.H."/>
            <person name="Andersen M.R."/>
            <person name="Baker S.E."/>
        </authorList>
    </citation>
    <scope>NUCLEOTIDE SEQUENCE [LARGE SCALE GENOMIC DNA]</scope>
    <source>
        <strain evidence="1 2">CBS 707.79</strain>
    </source>
</reference>
<dbReference type="EMBL" id="KZ825864">
    <property type="protein sequence ID" value="PYH94877.1"/>
    <property type="molecule type" value="Genomic_DNA"/>
</dbReference>
<proteinExistence type="predicted"/>
<sequence length="174" mass="19807">MRAYLRGQQLLQASRHPGSLQDLGSRCLWLWGGDSRQQDNDKLQAWCTSQYEWDSSKNESVFGDTVTCYFYNNRAQLKFGYTGCNHVDENRPRPGLRNYLIGVFKENGQDKYYLMCSGMTEEARDALAKKYLNYNGQCRDAGTDDYSHAHAVRCPFVSQGGAHERAVAFHQGGL</sequence>
<dbReference type="VEuPathDB" id="FungiDB:BO71DRAFT_409030"/>
<dbReference type="AlphaFoldDB" id="A0A319DLD2"/>
<organism evidence="1 2">
    <name type="scientific">Aspergillus ellipticus CBS 707.79</name>
    <dbReference type="NCBI Taxonomy" id="1448320"/>
    <lineage>
        <taxon>Eukaryota</taxon>
        <taxon>Fungi</taxon>
        <taxon>Dikarya</taxon>
        <taxon>Ascomycota</taxon>
        <taxon>Pezizomycotina</taxon>
        <taxon>Eurotiomycetes</taxon>
        <taxon>Eurotiomycetidae</taxon>
        <taxon>Eurotiales</taxon>
        <taxon>Aspergillaceae</taxon>
        <taxon>Aspergillus</taxon>
        <taxon>Aspergillus subgen. Circumdati</taxon>
    </lineage>
</organism>
<dbReference type="Proteomes" id="UP000247810">
    <property type="component" value="Unassembled WGS sequence"/>
</dbReference>
<protein>
    <submittedName>
        <fullName evidence="1">Uncharacterized protein</fullName>
    </submittedName>
</protein>
<keyword evidence="2" id="KW-1185">Reference proteome</keyword>
<evidence type="ECO:0000313" key="2">
    <source>
        <dbReference type="Proteomes" id="UP000247810"/>
    </source>
</evidence>